<proteinExistence type="predicted"/>
<reference evidence="1" key="1">
    <citation type="journal article" date="2019" name="bioRxiv">
        <title>The Genome of the Zebra Mussel, Dreissena polymorpha: A Resource for Invasive Species Research.</title>
        <authorList>
            <person name="McCartney M.A."/>
            <person name="Auch B."/>
            <person name="Kono T."/>
            <person name="Mallez S."/>
            <person name="Zhang Y."/>
            <person name="Obille A."/>
            <person name="Becker A."/>
            <person name="Abrahante J.E."/>
            <person name="Garbe J."/>
            <person name="Badalamenti J.P."/>
            <person name="Herman A."/>
            <person name="Mangelson H."/>
            <person name="Liachko I."/>
            <person name="Sullivan S."/>
            <person name="Sone E.D."/>
            <person name="Koren S."/>
            <person name="Silverstein K.A.T."/>
            <person name="Beckman K.B."/>
            <person name="Gohl D.M."/>
        </authorList>
    </citation>
    <scope>NUCLEOTIDE SEQUENCE</scope>
    <source>
        <strain evidence="1">Duluth1</strain>
        <tissue evidence="1">Whole animal</tissue>
    </source>
</reference>
<evidence type="ECO:0000313" key="2">
    <source>
        <dbReference type="Proteomes" id="UP000828390"/>
    </source>
</evidence>
<dbReference type="EMBL" id="JAIWYP010000007">
    <property type="protein sequence ID" value="KAH3796584.1"/>
    <property type="molecule type" value="Genomic_DNA"/>
</dbReference>
<protein>
    <submittedName>
        <fullName evidence="1">Uncharacterized protein</fullName>
    </submittedName>
</protein>
<dbReference type="Proteomes" id="UP000828390">
    <property type="component" value="Unassembled WGS sequence"/>
</dbReference>
<organism evidence="1 2">
    <name type="scientific">Dreissena polymorpha</name>
    <name type="common">Zebra mussel</name>
    <name type="synonym">Mytilus polymorpha</name>
    <dbReference type="NCBI Taxonomy" id="45954"/>
    <lineage>
        <taxon>Eukaryota</taxon>
        <taxon>Metazoa</taxon>
        <taxon>Spiralia</taxon>
        <taxon>Lophotrochozoa</taxon>
        <taxon>Mollusca</taxon>
        <taxon>Bivalvia</taxon>
        <taxon>Autobranchia</taxon>
        <taxon>Heteroconchia</taxon>
        <taxon>Euheterodonta</taxon>
        <taxon>Imparidentia</taxon>
        <taxon>Neoheterodontei</taxon>
        <taxon>Myida</taxon>
        <taxon>Dreissenoidea</taxon>
        <taxon>Dreissenidae</taxon>
        <taxon>Dreissena</taxon>
    </lineage>
</organism>
<gene>
    <name evidence="1" type="ORF">DPMN_150153</name>
</gene>
<accession>A0A9D4FCS6</accession>
<comment type="caution">
    <text evidence="1">The sequence shown here is derived from an EMBL/GenBank/DDBJ whole genome shotgun (WGS) entry which is preliminary data.</text>
</comment>
<evidence type="ECO:0000313" key="1">
    <source>
        <dbReference type="EMBL" id="KAH3796584.1"/>
    </source>
</evidence>
<sequence length="108" mass="11701">MPASFDIDIRQNSRISSWGECRASTATTFGKIPEYRTAANVEPSLTSTFGKSPEYRACTNVEPALTSTFGKSPEYRAGSNVEPALTSIGKSLEESMGRCIQPSIGKKF</sequence>
<reference evidence="1" key="2">
    <citation type="submission" date="2020-11" db="EMBL/GenBank/DDBJ databases">
        <authorList>
            <person name="McCartney M.A."/>
            <person name="Auch B."/>
            <person name="Kono T."/>
            <person name="Mallez S."/>
            <person name="Becker A."/>
            <person name="Gohl D.M."/>
            <person name="Silverstein K.A.T."/>
            <person name="Koren S."/>
            <person name="Bechman K.B."/>
            <person name="Herman A."/>
            <person name="Abrahante J.E."/>
            <person name="Garbe J."/>
        </authorList>
    </citation>
    <scope>NUCLEOTIDE SEQUENCE</scope>
    <source>
        <strain evidence="1">Duluth1</strain>
        <tissue evidence="1">Whole animal</tissue>
    </source>
</reference>
<name>A0A9D4FCS6_DREPO</name>
<keyword evidence="2" id="KW-1185">Reference proteome</keyword>
<dbReference type="AlphaFoldDB" id="A0A9D4FCS6"/>